<dbReference type="InterPro" id="IPR015915">
    <property type="entry name" value="Kelch-typ_b-propeller"/>
</dbReference>
<accession>A0A1R2BTC0</accession>
<name>A0A1R2BTC0_9CILI</name>
<dbReference type="Proteomes" id="UP000187209">
    <property type="component" value="Unassembled WGS sequence"/>
</dbReference>
<gene>
    <name evidence="1" type="ORF">SteCoe_19926</name>
</gene>
<keyword evidence="2" id="KW-1185">Reference proteome</keyword>
<sequence>MGNSKSQAISPAKSINKEPFIYYLNRHEAFVLYLTQNKTQKLRFQNKRRFPTDSAFGYINENTVIVAGGTRNGGDVGSKCYIIDLESMKIVKISPIPRPAKLGSLYLYKNFVYYAGGITQDKENASTTRPVQGCPIMRYSLEANYWETFMHQTQSIDLNNYEVNLPLLFWIDDLIYPGTFILGSKIYYYGGYLINPSLHPNQNVFSVSLESSTHDLKPENYEFTKILKNPLSCTSDESVFICGGFDEDSQPSTSCYLFTERKGFTEVISPELMIIENYPPKFTSDYTIVVAFPKISVRNSQSSGWIDYSVALNLRMRSPTFVISGNDKGNESKVMPIIRKATIVNTKPNKIMTMRDLDYNYAKRNNTMAKSLKYLPSIKGKSKVDKMKTFSYNQKLRNVVSSPEPDNYPEDRLNNTFESEEEEQKITFENKITYSDSLYIDMIISKDNDSSVKVHRKKAVKFLKVATSILSKSELTALQLNDIAHLLGLKLSVSIQEIVESLRSILNQSSYPYKRVKKLIGMIHKIMEIPKLSTEKINSITEILEVPDLVIKINKEKCILIITRIVKALVI</sequence>
<evidence type="ECO:0000313" key="2">
    <source>
        <dbReference type="Proteomes" id="UP000187209"/>
    </source>
</evidence>
<dbReference type="AlphaFoldDB" id="A0A1R2BTC0"/>
<proteinExistence type="predicted"/>
<protein>
    <submittedName>
        <fullName evidence="1">Uncharacterized protein</fullName>
    </submittedName>
</protein>
<organism evidence="1 2">
    <name type="scientific">Stentor coeruleus</name>
    <dbReference type="NCBI Taxonomy" id="5963"/>
    <lineage>
        <taxon>Eukaryota</taxon>
        <taxon>Sar</taxon>
        <taxon>Alveolata</taxon>
        <taxon>Ciliophora</taxon>
        <taxon>Postciliodesmatophora</taxon>
        <taxon>Heterotrichea</taxon>
        <taxon>Heterotrichida</taxon>
        <taxon>Stentoridae</taxon>
        <taxon>Stentor</taxon>
    </lineage>
</organism>
<comment type="caution">
    <text evidence="1">The sequence shown here is derived from an EMBL/GenBank/DDBJ whole genome shotgun (WGS) entry which is preliminary data.</text>
</comment>
<dbReference type="Gene3D" id="2.120.10.80">
    <property type="entry name" value="Kelch-type beta propeller"/>
    <property type="match status" value="1"/>
</dbReference>
<evidence type="ECO:0000313" key="1">
    <source>
        <dbReference type="EMBL" id="OMJ79941.1"/>
    </source>
</evidence>
<dbReference type="InterPro" id="IPR011043">
    <property type="entry name" value="Gal_Oxase/kelch_b-propeller"/>
</dbReference>
<dbReference type="EMBL" id="MPUH01000447">
    <property type="protein sequence ID" value="OMJ79941.1"/>
    <property type="molecule type" value="Genomic_DNA"/>
</dbReference>
<dbReference type="SUPFAM" id="SSF50965">
    <property type="entry name" value="Galactose oxidase, central domain"/>
    <property type="match status" value="1"/>
</dbReference>
<reference evidence="1 2" key="1">
    <citation type="submission" date="2016-11" db="EMBL/GenBank/DDBJ databases">
        <title>The macronuclear genome of Stentor coeruleus: a giant cell with tiny introns.</title>
        <authorList>
            <person name="Slabodnick M."/>
            <person name="Ruby J.G."/>
            <person name="Reiff S.B."/>
            <person name="Swart E.C."/>
            <person name="Gosai S."/>
            <person name="Prabakaran S."/>
            <person name="Witkowska E."/>
            <person name="Larue G.E."/>
            <person name="Fisher S."/>
            <person name="Freeman R.M."/>
            <person name="Gunawardena J."/>
            <person name="Chu W."/>
            <person name="Stover N.A."/>
            <person name="Gregory B.D."/>
            <person name="Nowacki M."/>
            <person name="Derisi J."/>
            <person name="Roy S.W."/>
            <person name="Marshall W.F."/>
            <person name="Sood P."/>
        </authorList>
    </citation>
    <scope>NUCLEOTIDE SEQUENCE [LARGE SCALE GENOMIC DNA]</scope>
    <source>
        <strain evidence="1">WM001</strain>
    </source>
</reference>